<reference evidence="4 5" key="1">
    <citation type="journal article" date="2015" name="Stand. Genomic Sci.">
        <title>Genomic Encyclopedia of Bacterial and Archaeal Type Strains, Phase III: the genomes of soil and plant-associated and newly described type strains.</title>
        <authorList>
            <person name="Whitman W.B."/>
            <person name="Woyke T."/>
            <person name="Klenk H.P."/>
            <person name="Zhou Y."/>
            <person name="Lilburn T.G."/>
            <person name="Beck B.J."/>
            <person name="De Vos P."/>
            <person name="Vandamme P."/>
            <person name="Eisen J.A."/>
            <person name="Garrity G."/>
            <person name="Hugenholtz P."/>
            <person name="Kyrpides N.C."/>
        </authorList>
    </citation>
    <scope>NUCLEOTIDE SEQUENCE [LARGE SCALE GENOMIC DNA]</scope>
    <source>
        <strain evidence="4 5">P5626</strain>
    </source>
</reference>
<evidence type="ECO:0000256" key="1">
    <source>
        <dbReference type="ARBA" id="ARBA00008542"/>
    </source>
</evidence>
<dbReference type="GO" id="GO:0006508">
    <property type="term" value="P:proteolysis"/>
    <property type="evidence" value="ECO:0007669"/>
    <property type="project" value="UniProtKB-KW"/>
</dbReference>
<dbReference type="GO" id="GO:0008233">
    <property type="term" value="F:peptidase activity"/>
    <property type="evidence" value="ECO:0007669"/>
    <property type="project" value="UniProtKB-KW"/>
</dbReference>
<evidence type="ECO:0000313" key="4">
    <source>
        <dbReference type="EMBL" id="TCN58931.1"/>
    </source>
</evidence>
<feature type="chain" id="PRO_5045070345" evidence="2">
    <location>
        <begin position="25"/>
        <end position="277"/>
    </location>
</feature>
<evidence type="ECO:0000313" key="5">
    <source>
        <dbReference type="Proteomes" id="UP000295270"/>
    </source>
</evidence>
<keyword evidence="2" id="KW-0732">Signal</keyword>
<dbReference type="RefSeq" id="WP_202978497.1">
    <property type="nucleotide sequence ID" value="NZ_QWDN01000003.1"/>
</dbReference>
<evidence type="ECO:0000259" key="3">
    <source>
        <dbReference type="Pfam" id="PF01965"/>
    </source>
</evidence>
<dbReference type="CDD" id="cd03134">
    <property type="entry name" value="GATase1_PfpI_like"/>
    <property type="match status" value="1"/>
</dbReference>
<feature type="signal peptide" evidence="2">
    <location>
        <begin position="1"/>
        <end position="24"/>
    </location>
</feature>
<organism evidence="4 5">
    <name type="scientific">Flavobacterium circumlabens</name>
    <dbReference type="NCBI Taxonomy" id="2133765"/>
    <lineage>
        <taxon>Bacteria</taxon>
        <taxon>Pseudomonadati</taxon>
        <taxon>Bacteroidota</taxon>
        <taxon>Flavobacteriia</taxon>
        <taxon>Flavobacteriales</taxon>
        <taxon>Flavobacteriaceae</taxon>
        <taxon>Flavobacterium</taxon>
    </lineage>
</organism>
<evidence type="ECO:0000256" key="2">
    <source>
        <dbReference type="SAM" id="SignalP"/>
    </source>
</evidence>
<dbReference type="SUPFAM" id="SSF52317">
    <property type="entry name" value="Class I glutamine amidotransferase-like"/>
    <property type="match status" value="1"/>
</dbReference>
<dbReference type="EMBL" id="SLWA01000003">
    <property type="protein sequence ID" value="TCN58931.1"/>
    <property type="molecule type" value="Genomic_DNA"/>
</dbReference>
<dbReference type="Proteomes" id="UP000295270">
    <property type="component" value="Unassembled WGS sequence"/>
</dbReference>
<dbReference type="InterPro" id="IPR006286">
    <property type="entry name" value="C56_PfpI-like"/>
</dbReference>
<comment type="similarity">
    <text evidence="1">Belongs to the peptidase C56 family.</text>
</comment>
<dbReference type="Pfam" id="PF01965">
    <property type="entry name" value="DJ-1_PfpI"/>
    <property type="match status" value="1"/>
</dbReference>
<gene>
    <name evidence="4" type="ORF">EV142_103378</name>
</gene>
<comment type="caution">
    <text evidence="4">The sequence shown here is derived from an EMBL/GenBank/DDBJ whole genome shotgun (WGS) entry which is preliminary data.</text>
</comment>
<keyword evidence="5" id="KW-1185">Reference proteome</keyword>
<dbReference type="PANTHER" id="PTHR42733">
    <property type="entry name" value="DJ-1 PROTEIN"/>
    <property type="match status" value="1"/>
</dbReference>
<dbReference type="PROSITE" id="PS51276">
    <property type="entry name" value="PEPTIDASE_C56_PFPI"/>
    <property type="match status" value="1"/>
</dbReference>
<sequence>MKTMKTMKQIIAAGALSMLAVVQAEGQTIIKTKEMNVNYANELEIVNKLSTQSAVVNMPVSKLLDAPGNEALKAFFFTPVKNKSALKGKKIAVIVSDGFEEIELTGPVWYFKELGAEVEIIAPKYNPAPERYGLVYPEMSKTHVMAIQYLQPVGWIKFDHTADQIKVSDYDAVFIPGGAWNPDNLRYDKDVIKFVQDFNKAGKLIAAICHAPVVLASADILKGRKLTGYWNIQVNLKNAGATVVDEPVVTDANIITSRHPIDVADFSKAVENWLVKK</sequence>
<keyword evidence="4" id="KW-0645">Protease</keyword>
<dbReference type="InterPro" id="IPR029062">
    <property type="entry name" value="Class_I_gatase-like"/>
</dbReference>
<name>A0ABY2B015_9FLAO</name>
<dbReference type="InterPro" id="IPR002818">
    <property type="entry name" value="DJ-1/PfpI"/>
</dbReference>
<dbReference type="PANTHER" id="PTHR42733:SF12">
    <property type="entry name" value="PROTEINASE"/>
    <property type="match status" value="1"/>
</dbReference>
<accession>A0ABY2B015</accession>
<dbReference type="NCBIfam" id="TIGR01382">
    <property type="entry name" value="PfpI"/>
    <property type="match status" value="1"/>
</dbReference>
<feature type="domain" description="DJ-1/PfpI" evidence="3">
    <location>
        <begin position="89"/>
        <end position="270"/>
    </location>
</feature>
<keyword evidence="4" id="KW-0378">Hydrolase</keyword>
<dbReference type="Gene3D" id="3.40.50.880">
    <property type="match status" value="1"/>
</dbReference>
<protein>
    <submittedName>
        <fullName evidence="4">Protease I</fullName>
    </submittedName>
</protein>
<proteinExistence type="inferred from homology"/>